<sequence>MALSEPQVNEISEEQEANELFHTFMDITKDAAIMDHKQNNTTEIEKDKEQINVDNTVEKEATIKENEEKTVELKNEEKTVELKNENEESLPEEGKRNPSKSLSEAVDELSDLEKQLSLMISEGPKHSIQQDNASSTSDVVESGDDTFIDAKEEGMTISVNEEKDHDAKESVPKLTENTDKETVWADEDTERNVNTEVTTECKGDDEKETSGEKNNTNSVDEAKDIEAERSTEVTTKYSEDDVRDTGSESVQEDDPSKPSADGIAESSQNANVEEKKDDSLETSNLVNEDTSVNGGSSQKCSELEVFDQTIINEEKPDPKVGEGVTQDEGVNGKPEDAKEEGSKERSPEVHDDDVDRKAAEIEILMTDESGISERKSLDSLDSLDDDNHHGRPDSPALSDEGIDTDSKSDIGEDDTFDTSSGDFSMKSKSSLLDVDRNRTGSDSSTISEQEFKKDLSDNTDGVIGETSGKEGSLNMPYSNPSRPHNGCAREESHFLVCCRFVLKGDNCLYYYKHSKDKVPCGVIVLCNYSITKAPEDSRKYCFKLDKGGARSYHLSASNEDEMREWMVGLMTAANKVAPDGSSFQISEGNVHNVSIPALSIKDPECHGYLSKKGHHIKNWKRRYCVLKNGYLYYYSDMSNTTALGVAKLLGYTIEMGDKRGKHYCFYGSPPNDSLRTYHFSAETENDRDRWMTRMAESIHKGNHITSE</sequence>
<name>A0A6P8I1M5_ACTTE</name>
<dbReference type="SMART" id="SM00233">
    <property type="entry name" value="PH"/>
    <property type="match status" value="2"/>
</dbReference>
<feature type="domain" description="PH" evidence="2">
    <location>
        <begin position="602"/>
        <end position="699"/>
    </location>
</feature>
<dbReference type="SUPFAM" id="SSF50729">
    <property type="entry name" value="PH domain-like"/>
    <property type="match status" value="2"/>
</dbReference>
<feature type="compositionally biased region" description="Polar residues" evidence="1">
    <location>
        <begin position="281"/>
        <end position="300"/>
    </location>
</feature>
<organism evidence="3 4">
    <name type="scientific">Actinia tenebrosa</name>
    <name type="common">Australian red waratah sea anemone</name>
    <dbReference type="NCBI Taxonomy" id="6105"/>
    <lineage>
        <taxon>Eukaryota</taxon>
        <taxon>Metazoa</taxon>
        <taxon>Cnidaria</taxon>
        <taxon>Anthozoa</taxon>
        <taxon>Hexacorallia</taxon>
        <taxon>Actiniaria</taxon>
        <taxon>Actiniidae</taxon>
        <taxon>Actinia</taxon>
    </lineage>
</organism>
<feature type="compositionally biased region" description="Basic and acidic residues" evidence="1">
    <location>
        <begin position="148"/>
        <end position="183"/>
    </location>
</feature>
<evidence type="ECO:0000256" key="1">
    <source>
        <dbReference type="SAM" id="MobiDB-lite"/>
    </source>
</evidence>
<dbReference type="OrthoDB" id="2157866at2759"/>
<dbReference type="PANTHER" id="PTHR47644">
    <property type="entry name" value="AGAP008221-PA"/>
    <property type="match status" value="1"/>
</dbReference>
<keyword evidence="3" id="KW-1185">Reference proteome</keyword>
<reference evidence="4" key="1">
    <citation type="submission" date="2025-08" db="UniProtKB">
        <authorList>
            <consortium name="RefSeq"/>
        </authorList>
    </citation>
    <scope>IDENTIFICATION</scope>
    <source>
        <tissue evidence="4">Tentacle</tissue>
    </source>
</reference>
<accession>A0A6P8I1M5</accession>
<dbReference type="PROSITE" id="PS50003">
    <property type="entry name" value="PH_DOMAIN"/>
    <property type="match status" value="2"/>
</dbReference>
<dbReference type="KEGG" id="aten:116295180"/>
<evidence type="ECO:0000313" key="4">
    <source>
        <dbReference type="RefSeq" id="XP_031558790.1"/>
    </source>
</evidence>
<feature type="compositionally biased region" description="Basic and acidic residues" evidence="1">
    <location>
        <begin position="199"/>
        <end position="211"/>
    </location>
</feature>
<gene>
    <name evidence="4" type="primary">LOC116295180</name>
</gene>
<dbReference type="InterPro" id="IPR001849">
    <property type="entry name" value="PH_domain"/>
</dbReference>
<dbReference type="InParanoid" id="A0A6P8I1M5"/>
<protein>
    <submittedName>
        <fullName evidence="4">Dentin sialophosphoprotein-like</fullName>
    </submittedName>
</protein>
<evidence type="ECO:0000259" key="2">
    <source>
        <dbReference type="PROSITE" id="PS50003"/>
    </source>
</evidence>
<dbReference type="RefSeq" id="XP_031558790.1">
    <property type="nucleotide sequence ID" value="XM_031702930.1"/>
</dbReference>
<dbReference type="Pfam" id="PF00169">
    <property type="entry name" value="PH"/>
    <property type="match status" value="2"/>
</dbReference>
<feature type="compositionally biased region" description="Basic and acidic residues" evidence="1">
    <location>
        <begin position="333"/>
        <end position="360"/>
    </location>
</feature>
<dbReference type="InterPro" id="IPR011993">
    <property type="entry name" value="PH-like_dom_sf"/>
</dbReference>
<feature type="domain" description="PH" evidence="2">
    <location>
        <begin position="500"/>
        <end position="574"/>
    </location>
</feature>
<dbReference type="Gene3D" id="2.30.29.30">
    <property type="entry name" value="Pleckstrin-homology domain (PH domain)/Phosphotyrosine-binding domain (PTB)"/>
    <property type="match status" value="2"/>
</dbReference>
<evidence type="ECO:0000313" key="3">
    <source>
        <dbReference type="Proteomes" id="UP000515163"/>
    </source>
</evidence>
<proteinExistence type="predicted"/>
<feature type="compositionally biased region" description="Basic and acidic residues" evidence="1">
    <location>
        <begin position="220"/>
        <end position="246"/>
    </location>
</feature>
<feature type="region of interest" description="Disordered" evidence="1">
    <location>
        <begin position="39"/>
        <end position="477"/>
    </location>
</feature>
<feature type="compositionally biased region" description="Polar residues" evidence="1">
    <location>
        <begin position="127"/>
        <end position="139"/>
    </location>
</feature>
<dbReference type="AlphaFoldDB" id="A0A6P8I1M5"/>
<feature type="compositionally biased region" description="Low complexity" evidence="1">
    <location>
        <begin position="417"/>
        <end position="430"/>
    </location>
</feature>
<dbReference type="PANTHER" id="PTHR47644:SF1">
    <property type="entry name" value="PDZ DOMAIN-CONTAINING PROTEIN"/>
    <property type="match status" value="1"/>
</dbReference>
<dbReference type="GeneID" id="116295180"/>
<feature type="compositionally biased region" description="Basic and acidic residues" evidence="1">
    <location>
        <begin position="39"/>
        <end position="96"/>
    </location>
</feature>
<dbReference type="Proteomes" id="UP000515163">
    <property type="component" value="Unplaced"/>
</dbReference>